<evidence type="ECO:0000256" key="3">
    <source>
        <dbReference type="ARBA" id="ARBA00023002"/>
    </source>
</evidence>
<comment type="caution">
    <text evidence="4">The sequence shown here is derived from an EMBL/GenBank/DDBJ whole genome shotgun (WGS) entry which is preliminary data.</text>
</comment>
<dbReference type="Gene3D" id="3.40.50.720">
    <property type="entry name" value="NAD(P)-binding Rossmann-like Domain"/>
    <property type="match status" value="1"/>
</dbReference>
<keyword evidence="3" id="KW-0560">Oxidoreductase</keyword>
<dbReference type="PRINTS" id="PR00081">
    <property type="entry name" value="GDHRDH"/>
</dbReference>
<reference evidence="4 5" key="1">
    <citation type="journal article" date="2022" name="Nat. Plants">
        <title>Genomes of leafy and leafless Platanthera orchids illuminate the evolution of mycoheterotrophy.</title>
        <authorList>
            <person name="Li M.H."/>
            <person name="Liu K.W."/>
            <person name="Li Z."/>
            <person name="Lu H.C."/>
            <person name="Ye Q.L."/>
            <person name="Zhang D."/>
            <person name="Wang J.Y."/>
            <person name="Li Y.F."/>
            <person name="Zhong Z.M."/>
            <person name="Liu X."/>
            <person name="Yu X."/>
            <person name="Liu D.K."/>
            <person name="Tu X.D."/>
            <person name="Liu B."/>
            <person name="Hao Y."/>
            <person name="Liao X.Y."/>
            <person name="Jiang Y.T."/>
            <person name="Sun W.H."/>
            <person name="Chen J."/>
            <person name="Chen Y.Q."/>
            <person name="Ai Y."/>
            <person name="Zhai J.W."/>
            <person name="Wu S.S."/>
            <person name="Zhou Z."/>
            <person name="Hsiao Y.Y."/>
            <person name="Wu W.L."/>
            <person name="Chen Y.Y."/>
            <person name="Lin Y.F."/>
            <person name="Hsu J.L."/>
            <person name="Li C.Y."/>
            <person name="Wang Z.W."/>
            <person name="Zhao X."/>
            <person name="Zhong W.Y."/>
            <person name="Ma X.K."/>
            <person name="Ma L."/>
            <person name="Huang J."/>
            <person name="Chen G.Z."/>
            <person name="Huang M.Z."/>
            <person name="Huang L."/>
            <person name="Peng D.H."/>
            <person name="Luo Y.B."/>
            <person name="Zou S.Q."/>
            <person name="Chen S.P."/>
            <person name="Lan S."/>
            <person name="Tsai W.C."/>
            <person name="Van de Peer Y."/>
            <person name="Liu Z.J."/>
        </authorList>
    </citation>
    <scope>NUCLEOTIDE SEQUENCE [LARGE SCALE GENOMIC DNA]</scope>
    <source>
        <strain evidence="4">Lor288</strain>
    </source>
</reference>
<proteinExistence type="inferred from homology"/>
<dbReference type="InterPro" id="IPR002347">
    <property type="entry name" value="SDR_fam"/>
</dbReference>
<name>A0ABR2MCJ7_9ASPA</name>
<keyword evidence="2" id="KW-0521">NADP</keyword>
<dbReference type="SUPFAM" id="SSF51735">
    <property type="entry name" value="NAD(P)-binding Rossmann-fold domains"/>
    <property type="match status" value="1"/>
</dbReference>
<dbReference type="PANTHER" id="PTHR43490">
    <property type="entry name" value="(+)-NEOMENTHOL DEHYDROGENASE"/>
    <property type="match status" value="1"/>
</dbReference>
<gene>
    <name evidence="4" type="primary">SALR</name>
    <name evidence="4" type="ORF">KSP40_PGU008515</name>
</gene>
<comment type="similarity">
    <text evidence="1">Belongs to the short-chain dehydrogenases/reductases (SDR) family.</text>
</comment>
<dbReference type="InterPro" id="IPR036291">
    <property type="entry name" value="NAD(P)-bd_dom_sf"/>
</dbReference>
<dbReference type="Pfam" id="PF00106">
    <property type="entry name" value="adh_short"/>
    <property type="match status" value="1"/>
</dbReference>
<evidence type="ECO:0000313" key="4">
    <source>
        <dbReference type="EMBL" id="KAK8961870.1"/>
    </source>
</evidence>
<sequence>MGSIDADQQPTSNLCAVVTGANKGIGLAFVRQLAELGVTVVLTSRDVARGTAAVRSLDSAGLSNILFYKLDVSDPLSAASLAGFISDRFGKLDILVNNATASGVVVEVEGLVALNIDPDHWLSGKATNLVKEVIEHTHESAVACIEINYFGCKRVTESLLSLLRLSHSGVRIVNVSSLRSELKRIPNKGIRGELADLEKLDEERIEKILGRFLEDSKE</sequence>
<keyword evidence="5" id="KW-1185">Reference proteome</keyword>
<organism evidence="4 5">
    <name type="scientific">Platanthera guangdongensis</name>
    <dbReference type="NCBI Taxonomy" id="2320717"/>
    <lineage>
        <taxon>Eukaryota</taxon>
        <taxon>Viridiplantae</taxon>
        <taxon>Streptophyta</taxon>
        <taxon>Embryophyta</taxon>
        <taxon>Tracheophyta</taxon>
        <taxon>Spermatophyta</taxon>
        <taxon>Magnoliopsida</taxon>
        <taxon>Liliopsida</taxon>
        <taxon>Asparagales</taxon>
        <taxon>Orchidaceae</taxon>
        <taxon>Orchidoideae</taxon>
        <taxon>Orchideae</taxon>
        <taxon>Orchidinae</taxon>
        <taxon>Platanthera</taxon>
    </lineage>
</organism>
<dbReference type="EMBL" id="JBBWWR010000009">
    <property type="protein sequence ID" value="KAK8961870.1"/>
    <property type="molecule type" value="Genomic_DNA"/>
</dbReference>
<dbReference type="PANTHER" id="PTHR43490:SF73">
    <property type="entry name" value="OS07G0685800 PROTEIN"/>
    <property type="match status" value="1"/>
</dbReference>
<evidence type="ECO:0000256" key="1">
    <source>
        <dbReference type="ARBA" id="ARBA00006484"/>
    </source>
</evidence>
<evidence type="ECO:0000313" key="5">
    <source>
        <dbReference type="Proteomes" id="UP001412067"/>
    </source>
</evidence>
<accession>A0ABR2MCJ7</accession>
<evidence type="ECO:0000256" key="2">
    <source>
        <dbReference type="ARBA" id="ARBA00022857"/>
    </source>
</evidence>
<protein>
    <submittedName>
        <fullName evidence="4">Salutaridine reductase</fullName>
    </submittedName>
</protein>
<dbReference type="Proteomes" id="UP001412067">
    <property type="component" value="Unassembled WGS sequence"/>
</dbReference>